<feature type="region of interest" description="Disordered" evidence="1">
    <location>
        <begin position="1"/>
        <end position="36"/>
    </location>
</feature>
<evidence type="ECO:0000313" key="2">
    <source>
        <dbReference type="EMBL" id="MPC07824.1"/>
    </source>
</evidence>
<sequence>MTRVGSKMAPRMLGDLPDKEKEKEEEEGEQRREQRGAWAARVRVSLASRSPWRGTLRAEAWGEDRGGGEKVGSVLPVYANTYGARCIR</sequence>
<dbReference type="Proteomes" id="UP000324222">
    <property type="component" value="Unassembled WGS sequence"/>
</dbReference>
<dbReference type="AlphaFoldDB" id="A0A5B7CGH1"/>
<comment type="caution">
    <text evidence="2">The sequence shown here is derived from an EMBL/GenBank/DDBJ whole genome shotgun (WGS) entry which is preliminary data.</text>
</comment>
<keyword evidence="3" id="KW-1185">Reference proteome</keyword>
<gene>
    <name evidence="2" type="ORF">E2C01_000390</name>
</gene>
<reference evidence="2 3" key="1">
    <citation type="submission" date="2019-05" db="EMBL/GenBank/DDBJ databases">
        <title>Another draft genome of Portunus trituberculatus and its Hox gene families provides insights of decapod evolution.</title>
        <authorList>
            <person name="Jeong J.-H."/>
            <person name="Song I."/>
            <person name="Kim S."/>
            <person name="Choi T."/>
            <person name="Kim D."/>
            <person name="Ryu S."/>
            <person name="Kim W."/>
        </authorList>
    </citation>
    <scope>NUCLEOTIDE SEQUENCE [LARGE SCALE GENOMIC DNA]</scope>
    <source>
        <tissue evidence="2">Muscle</tissue>
    </source>
</reference>
<name>A0A5B7CGH1_PORTR</name>
<evidence type="ECO:0000313" key="3">
    <source>
        <dbReference type="Proteomes" id="UP000324222"/>
    </source>
</evidence>
<accession>A0A5B7CGH1</accession>
<dbReference type="EMBL" id="VSRR010000009">
    <property type="protein sequence ID" value="MPC07824.1"/>
    <property type="molecule type" value="Genomic_DNA"/>
</dbReference>
<protein>
    <submittedName>
        <fullName evidence="2">Uncharacterized protein</fullName>
    </submittedName>
</protein>
<proteinExistence type="predicted"/>
<organism evidence="2 3">
    <name type="scientific">Portunus trituberculatus</name>
    <name type="common">Swimming crab</name>
    <name type="synonym">Neptunus trituberculatus</name>
    <dbReference type="NCBI Taxonomy" id="210409"/>
    <lineage>
        <taxon>Eukaryota</taxon>
        <taxon>Metazoa</taxon>
        <taxon>Ecdysozoa</taxon>
        <taxon>Arthropoda</taxon>
        <taxon>Crustacea</taxon>
        <taxon>Multicrustacea</taxon>
        <taxon>Malacostraca</taxon>
        <taxon>Eumalacostraca</taxon>
        <taxon>Eucarida</taxon>
        <taxon>Decapoda</taxon>
        <taxon>Pleocyemata</taxon>
        <taxon>Brachyura</taxon>
        <taxon>Eubrachyura</taxon>
        <taxon>Portunoidea</taxon>
        <taxon>Portunidae</taxon>
        <taxon>Portuninae</taxon>
        <taxon>Portunus</taxon>
    </lineage>
</organism>
<evidence type="ECO:0000256" key="1">
    <source>
        <dbReference type="SAM" id="MobiDB-lite"/>
    </source>
</evidence>